<accession>A0ABN4Z1M1</accession>
<gene>
    <name evidence="2" type="ORF">SporoS204_14320</name>
</gene>
<organism evidence="2 3">
    <name type="scientific">Sporosarcina ureae</name>
    <dbReference type="NCBI Taxonomy" id="1571"/>
    <lineage>
        <taxon>Bacteria</taxon>
        <taxon>Bacillati</taxon>
        <taxon>Bacillota</taxon>
        <taxon>Bacilli</taxon>
        <taxon>Bacillales</taxon>
        <taxon>Caryophanaceae</taxon>
        <taxon>Sporosarcina</taxon>
    </lineage>
</organism>
<proteinExistence type="predicted"/>
<name>A0ABN4Z1M1_SPOUR</name>
<evidence type="ECO:0000259" key="1">
    <source>
        <dbReference type="Pfam" id="PF23648"/>
    </source>
</evidence>
<dbReference type="EMBL" id="CP015108">
    <property type="protein sequence ID" value="ARF15223.1"/>
    <property type="molecule type" value="Genomic_DNA"/>
</dbReference>
<protein>
    <submittedName>
        <fullName evidence="2">Methylthioribose kinase</fullName>
    </submittedName>
</protein>
<keyword evidence="3" id="KW-1185">Reference proteome</keyword>
<keyword evidence="2" id="KW-0418">Kinase</keyword>
<evidence type="ECO:0000313" key="2">
    <source>
        <dbReference type="EMBL" id="ARF15223.1"/>
    </source>
</evidence>
<dbReference type="RefSeq" id="WP_037561317.1">
    <property type="nucleotide sequence ID" value="NZ_CP015108.1"/>
</dbReference>
<dbReference type="Pfam" id="PF23648">
    <property type="entry name" value="DUF7147"/>
    <property type="match status" value="1"/>
</dbReference>
<sequence>MIQQRFIELGEGYSDIYELLELMSTNSHRIYRAYIFSSKHDSKEQLSLAVSFSPATENNHFMPIYICREGIRYSADKPSKRYDLFVKHAESLNKKPVRVEIKHSSEFAENELFYQYITGILRLNHLLPPLN</sequence>
<feature type="domain" description="DUF7147" evidence="1">
    <location>
        <begin position="3"/>
        <end position="127"/>
    </location>
</feature>
<dbReference type="Proteomes" id="UP000192486">
    <property type="component" value="Chromosome"/>
</dbReference>
<dbReference type="InterPro" id="IPR055571">
    <property type="entry name" value="DUF7147"/>
</dbReference>
<reference evidence="2 3" key="1">
    <citation type="submission" date="2016-04" db="EMBL/GenBank/DDBJ databases">
        <title>Comparative Genomics and Epigenetics of Sporosarcina ureae.</title>
        <authorList>
            <person name="Oliver A.S."/>
            <person name="Cooper K.K."/>
        </authorList>
    </citation>
    <scope>NUCLEOTIDE SEQUENCE [LARGE SCALE GENOMIC DNA]</scope>
    <source>
        <strain evidence="2 3">S204</strain>
    </source>
</reference>
<evidence type="ECO:0000313" key="3">
    <source>
        <dbReference type="Proteomes" id="UP000192486"/>
    </source>
</evidence>
<dbReference type="GO" id="GO:0016301">
    <property type="term" value="F:kinase activity"/>
    <property type="evidence" value="ECO:0007669"/>
    <property type="project" value="UniProtKB-KW"/>
</dbReference>
<keyword evidence="2" id="KW-0808">Transferase</keyword>